<protein>
    <recommendedName>
        <fullName evidence="3">Integrase catalytic domain-containing protein</fullName>
    </recommendedName>
</protein>
<organism evidence="1 2">
    <name type="scientific">Mucuna pruriens</name>
    <name type="common">Velvet bean</name>
    <name type="synonym">Dolichos pruriens</name>
    <dbReference type="NCBI Taxonomy" id="157652"/>
    <lineage>
        <taxon>Eukaryota</taxon>
        <taxon>Viridiplantae</taxon>
        <taxon>Streptophyta</taxon>
        <taxon>Embryophyta</taxon>
        <taxon>Tracheophyta</taxon>
        <taxon>Spermatophyta</taxon>
        <taxon>Magnoliopsida</taxon>
        <taxon>eudicotyledons</taxon>
        <taxon>Gunneridae</taxon>
        <taxon>Pentapetalae</taxon>
        <taxon>rosids</taxon>
        <taxon>fabids</taxon>
        <taxon>Fabales</taxon>
        <taxon>Fabaceae</taxon>
        <taxon>Papilionoideae</taxon>
        <taxon>50 kb inversion clade</taxon>
        <taxon>NPAAA clade</taxon>
        <taxon>indigoferoid/millettioid clade</taxon>
        <taxon>Phaseoleae</taxon>
        <taxon>Mucuna</taxon>
    </lineage>
</organism>
<accession>A0A371G0R5</accession>
<proteinExistence type="predicted"/>
<dbReference type="Gene3D" id="3.30.420.10">
    <property type="entry name" value="Ribonuclease H-like superfamily/Ribonuclease H"/>
    <property type="match status" value="1"/>
</dbReference>
<evidence type="ECO:0000313" key="1">
    <source>
        <dbReference type="EMBL" id="RDX83913.1"/>
    </source>
</evidence>
<evidence type="ECO:0008006" key="3">
    <source>
        <dbReference type="Google" id="ProtNLM"/>
    </source>
</evidence>
<dbReference type="PANTHER" id="PTHR35046">
    <property type="entry name" value="ZINC KNUCKLE (CCHC-TYPE) FAMILY PROTEIN"/>
    <property type="match status" value="1"/>
</dbReference>
<keyword evidence="2" id="KW-1185">Reference proteome</keyword>
<reference evidence="1" key="1">
    <citation type="submission" date="2018-05" db="EMBL/GenBank/DDBJ databases">
        <title>Draft genome of Mucuna pruriens seed.</title>
        <authorList>
            <person name="Nnadi N.E."/>
            <person name="Vos R."/>
            <person name="Hasami M.H."/>
            <person name="Devisetty U.K."/>
            <person name="Aguiy J.C."/>
        </authorList>
    </citation>
    <scope>NUCLEOTIDE SEQUENCE [LARGE SCALE GENOMIC DNA]</scope>
    <source>
        <strain evidence="1">JCA_2017</strain>
    </source>
</reference>
<sequence length="235" mass="26956">MMCNLFIINALHVSKPNLNSCPMVSPLLVPNQRWTDVSMDFVLGFSKMAHFIACSKTNDATHVAYLFFKEVVRLHGLPRTIVSDRDVKFLIVYGFNPLAPLDILTLSINEHANLDRKQKANFVRDLHAIIQVNIEKRNEKYTRKANKGCVKVTFELRDWVLGEKFDSRMNPFEDGGNDKNPTNIAKDSLHDIGVPMTRSKTKMTKQFLLGLILEIKQIYDHLEISVRRNDVESKV</sequence>
<dbReference type="InterPro" id="IPR012337">
    <property type="entry name" value="RNaseH-like_sf"/>
</dbReference>
<dbReference type="PANTHER" id="PTHR35046:SF9">
    <property type="entry name" value="RNA-DIRECTED DNA POLYMERASE"/>
    <property type="match status" value="1"/>
</dbReference>
<dbReference type="AlphaFoldDB" id="A0A371G0R5"/>
<dbReference type="SUPFAM" id="SSF53098">
    <property type="entry name" value="Ribonuclease H-like"/>
    <property type="match status" value="1"/>
</dbReference>
<feature type="non-terminal residue" evidence="1">
    <location>
        <position position="1"/>
    </location>
</feature>
<dbReference type="OrthoDB" id="1935586at2759"/>
<dbReference type="STRING" id="157652.A0A371G0R5"/>
<dbReference type="GO" id="GO:0003676">
    <property type="term" value="F:nucleic acid binding"/>
    <property type="evidence" value="ECO:0007669"/>
    <property type="project" value="InterPro"/>
</dbReference>
<gene>
    <name evidence="1" type="ORF">CR513_35121</name>
</gene>
<evidence type="ECO:0000313" key="2">
    <source>
        <dbReference type="Proteomes" id="UP000257109"/>
    </source>
</evidence>
<dbReference type="EMBL" id="QJKJ01007207">
    <property type="protein sequence ID" value="RDX83913.1"/>
    <property type="molecule type" value="Genomic_DNA"/>
</dbReference>
<name>A0A371G0R5_MUCPR</name>
<comment type="caution">
    <text evidence="1">The sequence shown here is derived from an EMBL/GenBank/DDBJ whole genome shotgun (WGS) entry which is preliminary data.</text>
</comment>
<dbReference type="InterPro" id="IPR036397">
    <property type="entry name" value="RNaseH_sf"/>
</dbReference>
<dbReference type="Proteomes" id="UP000257109">
    <property type="component" value="Unassembled WGS sequence"/>
</dbReference>